<comment type="cofactor">
    <cofactor evidence="2">
        <name>Ca(2+)</name>
        <dbReference type="ChEBI" id="CHEBI:29108"/>
    </cofactor>
</comment>
<dbReference type="Proteomes" id="UP000222542">
    <property type="component" value="Unassembled WGS sequence"/>
</dbReference>
<dbReference type="EC" id="1.11.1.7" evidence="4"/>
<dbReference type="Gene3D" id="1.10.520.10">
    <property type="match status" value="1"/>
</dbReference>
<dbReference type="AlphaFoldDB" id="A0A2G3ALW0"/>
<dbReference type="Gramene" id="PHT95200">
    <property type="protein sequence ID" value="PHT95200"/>
    <property type="gene ID" value="T459_03082"/>
</dbReference>
<evidence type="ECO:0000256" key="4">
    <source>
        <dbReference type="ARBA" id="ARBA00012313"/>
    </source>
</evidence>
<evidence type="ECO:0000256" key="5">
    <source>
        <dbReference type="ARBA" id="ARBA00022559"/>
    </source>
</evidence>
<sequence length="167" mass="18323">MSRYSDAAPSSHTASPIIVTPSPVDDHVVLPPHKALSLPVDDDVEDCCIPVEGCELGLLTSFYEDKVSLPTECCKVLSTISDDSFYKGGFGMSPIFLSKNLPKGLGLLSSDRGLFSDLRTKVHVEEYIRDQNLVFKAFASAMQKLSEHAVKFGRSGEIRHRCDAFNN</sequence>
<evidence type="ECO:0000313" key="11">
    <source>
        <dbReference type="EMBL" id="PHT95200.1"/>
    </source>
</evidence>
<evidence type="ECO:0000313" key="12">
    <source>
        <dbReference type="Proteomes" id="UP000222542"/>
    </source>
</evidence>
<dbReference type="PANTHER" id="PTHR31517">
    <property type="match status" value="1"/>
</dbReference>
<name>A0A2G3ALW0_CAPAN</name>
<keyword evidence="5" id="KW-0575">Peroxidase</keyword>
<comment type="caution">
    <text evidence="11">The sequence shown here is derived from an EMBL/GenBank/DDBJ whole genome shotgun (WGS) entry which is preliminary data.</text>
</comment>
<evidence type="ECO:0000256" key="3">
    <source>
        <dbReference type="ARBA" id="ARBA00001970"/>
    </source>
</evidence>
<evidence type="ECO:0000256" key="8">
    <source>
        <dbReference type="ARBA" id="ARBA00023002"/>
    </source>
</evidence>
<dbReference type="GO" id="GO:0140825">
    <property type="term" value="F:lactoperoxidase activity"/>
    <property type="evidence" value="ECO:0007669"/>
    <property type="project" value="UniProtKB-EC"/>
</dbReference>
<feature type="domain" description="Plant heme peroxidase family profile" evidence="10">
    <location>
        <begin position="99"/>
        <end position="166"/>
    </location>
</feature>
<dbReference type="STRING" id="4072.A0A2G3ALW0"/>
<evidence type="ECO:0000256" key="9">
    <source>
        <dbReference type="ARBA" id="ARBA00023004"/>
    </source>
</evidence>
<keyword evidence="6" id="KW-0349">Heme</keyword>
<dbReference type="GO" id="GO:0046872">
    <property type="term" value="F:metal ion binding"/>
    <property type="evidence" value="ECO:0007669"/>
    <property type="project" value="UniProtKB-KW"/>
</dbReference>
<evidence type="ECO:0000256" key="7">
    <source>
        <dbReference type="ARBA" id="ARBA00022723"/>
    </source>
</evidence>
<dbReference type="InterPro" id="IPR002016">
    <property type="entry name" value="Haem_peroxidase"/>
</dbReference>
<evidence type="ECO:0000256" key="2">
    <source>
        <dbReference type="ARBA" id="ARBA00001913"/>
    </source>
</evidence>
<evidence type="ECO:0000256" key="6">
    <source>
        <dbReference type="ARBA" id="ARBA00022617"/>
    </source>
</evidence>
<comment type="catalytic activity">
    <reaction evidence="1">
        <text>2 a phenolic donor + H2O2 = 2 a phenolic radical donor + 2 H2O</text>
        <dbReference type="Rhea" id="RHEA:56136"/>
        <dbReference type="ChEBI" id="CHEBI:15377"/>
        <dbReference type="ChEBI" id="CHEBI:16240"/>
        <dbReference type="ChEBI" id="CHEBI:139520"/>
        <dbReference type="ChEBI" id="CHEBI:139521"/>
        <dbReference type="EC" id="1.11.1.7"/>
    </reaction>
</comment>
<reference evidence="11 12" key="2">
    <citation type="journal article" date="2017" name="Genome Biol.">
        <title>New reference genome sequences of hot pepper reveal the massive evolution of plant disease-resistance genes by retroduplication.</title>
        <authorList>
            <person name="Kim S."/>
            <person name="Park J."/>
            <person name="Yeom S.I."/>
            <person name="Kim Y.M."/>
            <person name="Seo E."/>
            <person name="Kim K.T."/>
            <person name="Kim M.S."/>
            <person name="Lee J.M."/>
            <person name="Cheong K."/>
            <person name="Shin H.S."/>
            <person name="Kim S.B."/>
            <person name="Han K."/>
            <person name="Lee J."/>
            <person name="Park M."/>
            <person name="Lee H.A."/>
            <person name="Lee H.Y."/>
            <person name="Lee Y."/>
            <person name="Oh S."/>
            <person name="Lee J.H."/>
            <person name="Choi E."/>
            <person name="Choi E."/>
            <person name="Lee S.E."/>
            <person name="Jeon J."/>
            <person name="Kim H."/>
            <person name="Choi G."/>
            <person name="Song H."/>
            <person name="Lee J."/>
            <person name="Lee S.C."/>
            <person name="Kwon J.K."/>
            <person name="Lee H.Y."/>
            <person name="Koo N."/>
            <person name="Hong Y."/>
            <person name="Kim R.W."/>
            <person name="Kang W.H."/>
            <person name="Huh J.H."/>
            <person name="Kang B.C."/>
            <person name="Yang T.J."/>
            <person name="Lee Y.H."/>
            <person name="Bennetzen J.L."/>
            <person name="Choi D."/>
        </authorList>
    </citation>
    <scope>NUCLEOTIDE SEQUENCE [LARGE SCALE GENOMIC DNA]</scope>
    <source>
        <strain evidence="12">cv. CM334</strain>
    </source>
</reference>
<dbReference type="Gene3D" id="1.10.420.10">
    <property type="entry name" value="Peroxidase, domain 2"/>
    <property type="match status" value="1"/>
</dbReference>
<dbReference type="PANTHER" id="PTHR31517:SF11">
    <property type="entry name" value="PEROXIDASE 31"/>
    <property type="match status" value="1"/>
</dbReference>
<keyword evidence="12" id="KW-1185">Reference proteome</keyword>
<accession>A0A2G3ALW0</accession>
<reference evidence="11 12" key="1">
    <citation type="journal article" date="2014" name="Nat. Genet.">
        <title>Genome sequence of the hot pepper provides insights into the evolution of pungency in Capsicum species.</title>
        <authorList>
            <person name="Kim S."/>
            <person name="Park M."/>
            <person name="Yeom S.I."/>
            <person name="Kim Y.M."/>
            <person name="Lee J.M."/>
            <person name="Lee H.A."/>
            <person name="Seo E."/>
            <person name="Choi J."/>
            <person name="Cheong K."/>
            <person name="Kim K.T."/>
            <person name="Jung K."/>
            <person name="Lee G.W."/>
            <person name="Oh S.K."/>
            <person name="Bae C."/>
            <person name="Kim S.B."/>
            <person name="Lee H.Y."/>
            <person name="Kim S.Y."/>
            <person name="Kim M.S."/>
            <person name="Kang B.C."/>
            <person name="Jo Y.D."/>
            <person name="Yang H.B."/>
            <person name="Jeong H.J."/>
            <person name="Kang W.H."/>
            <person name="Kwon J.K."/>
            <person name="Shin C."/>
            <person name="Lim J.Y."/>
            <person name="Park J.H."/>
            <person name="Huh J.H."/>
            <person name="Kim J.S."/>
            <person name="Kim B.D."/>
            <person name="Cohen O."/>
            <person name="Paran I."/>
            <person name="Suh M.C."/>
            <person name="Lee S.B."/>
            <person name="Kim Y.K."/>
            <person name="Shin Y."/>
            <person name="Noh S.J."/>
            <person name="Park J."/>
            <person name="Seo Y.S."/>
            <person name="Kwon S.Y."/>
            <person name="Kim H.A."/>
            <person name="Park J.M."/>
            <person name="Kim H.J."/>
            <person name="Choi S.B."/>
            <person name="Bosland P.W."/>
            <person name="Reeves G."/>
            <person name="Jo S.H."/>
            <person name="Lee B.W."/>
            <person name="Cho H.T."/>
            <person name="Choi H.S."/>
            <person name="Lee M.S."/>
            <person name="Yu Y."/>
            <person name="Do Choi Y."/>
            <person name="Park B.S."/>
            <person name="van Deynze A."/>
            <person name="Ashrafi H."/>
            <person name="Hill T."/>
            <person name="Kim W.T."/>
            <person name="Pai H.S."/>
            <person name="Ahn H.K."/>
            <person name="Yeam I."/>
            <person name="Giovannoni J.J."/>
            <person name="Rose J.K."/>
            <person name="Sorensen I."/>
            <person name="Lee S.J."/>
            <person name="Kim R.W."/>
            <person name="Choi I.Y."/>
            <person name="Choi B.S."/>
            <person name="Lim J.S."/>
            <person name="Lee Y.H."/>
            <person name="Choi D."/>
        </authorList>
    </citation>
    <scope>NUCLEOTIDE SEQUENCE [LARGE SCALE GENOMIC DNA]</scope>
    <source>
        <strain evidence="12">cv. CM334</strain>
    </source>
</reference>
<dbReference type="InterPro" id="IPR010255">
    <property type="entry name" value="Haem_peroxidase_sf"/>
</dbReference>
<protein>
    <recommendedName>
        <fullName evidence="4">peroxidase</fullName>
        <ecNumber evidence="4">1.11.1.7</ecNumber>
    </recommendedName>
</protein>
<keyword evidence="9" id="KW-0408">Iron</keyword>
<organism evidence="11 12">
    <name type="scientific">Capsicum annuum</name>
    <name type="common">Capsicum pepper</name>
    <dbReference type="NCBI Taxonomy" id="4072"/>
    <lineage>
        <taxon>Eukaryota</taxon>
        <taxon>Viridiplantae</taxon>
        <taxon>Streptophyta</taxon>
        <taxon>Embryophyta</taxon>
        <taxon>Tracheophyta</taxon>
        <taxon>Spermatophyta</taxon>
        <taxon>Magnoliopsida</taxon>
        <taxon>eudicotyledons</taxon>
        <taxon>Gunneridae</taxon>
        <taxon>Pentapetalae</taxon>
        <taxon>asterids</taxon>
        <taxon>lamiids</taxon>
        <taxon>Solanales</taxon>
        <taxon>Solanaceae</taxon>
        <taxon>Solanoideae</taxon>
        <taxon>Capsiceae</taxon>
        <taxon>Capsicum</taxon>
    </lineage>
</organism>
<keyword evidence="7" id="KW-0479">Metal-binding</keyword>
<dbReference type="GO" id="GO:0020037">
    <property type="term" value="F:heme binding"/>
    <property type="evidence" value="ECO:0007669"/>
    <property type="project" value="InterPro"/>
</dbReference>
<gene>
    <name evidence="11" type="ORF">T459_03082</name>
</gene>
<proteinExistence type="predicted"/>
<evidence type="ECO:0000259" key="10">
    <source>
        <dbReference type="PROSITE" id="PS50873"/>
    </source>
</evidence>
<dbReference type="SUPFAM" id="SSF48113">
    <property type="entry name" value="Heme-dependent peroxidases"/>
    <property type="match status" value="1"/>
</dbReference>
<evidence type="ECO:0000256" key="1">
    <source>
        <dbReference type="ARBA" id="ARBA00000189"/>
    </source>
</evidence>
<comment type="cofactor">
    <cofactor evidence="3">
        <name>heme b</name>
        <dbReference type="ChEBI" id="CHEBI:60344"/>
    </cofactor>
</comment>
<keyword evidence="8" id="KW-0560">Oxidoreductase</keyword>
<dbReference type="PROSITE" id="PS50873">
    <property type="entry name" value="PEROXIDASE_4"/>
    <property type="match status" value="1"/>
</dbReference>
<dbReference type="InterPro" id="IPR000823">
    <property type="entry name" value="Peroxidase_pln"/>
</dbReference>
<dbReference type="EMBL" id="AYRZ02000001">
    <property type="protein sequence ID" value="PHT95200.1"/>
    <property type="molecule type" value="Genomic_DNA"/>
</dbReference>
<dbReference type="GO" id="GO:0006979">
    <property type="term" value="P:response to oxidative stress"/>
    <property type="evidence" value="ECO:0007669"/>
    <property type="project" value="InterPro"/>
</dbReference>